<evidence type="ECO:0000313" key="8">
    <source>
        <dbReference type="Proteomes" id="UP000480684"/>
    </source>
</evidence>
<keyword evidence="5" id="KW-1133">Transmembrane helix</keyword>
<dbReference type="PANTHER" id="PTHR12151:SF25">
    <property type="entry name" value="LINALOOL DEHYDRATASE_ISOMERASE DOMAIN-CONTAINING PROTEIN"/>
    <property type="match status" value="1"/>
</dbReference>
<feature type="domain" description="Thioredoxin" evidence="6">
    <location>
        <begin position="59"/>
        <end position="222"/>
    </location>
</feature>
<dbReference type="Gene3D" id="3.40.30.10">
    <property type="entry name" value="Glutaredoxin"/>
    <property type="match status" value="1"/>
</dbReference>
<sequence length="222" mass="23572">MPVCWASWPGNWPPDLKGGLAVKKKTNNRASLLAILAVVAVVGLAVGSRLMVWNGGDHAQQAAIGGPFTLVGGDGKTVTDQDFRGKWMLIYFGYTFCPDVCPTSLSVVASALDKLDPAQAEKVVPILISVDPARDTPAVVKDYAHAFHPRMVGLTGSQEQVSAVMKLFKVYAARAKGGDEETYTVDHSSILYLMGPDGSFVSHFAHGVTVSDLAAALTKTVQ</sequence>
<keyword evidence="5" id="KW-0472">Membrane</keyword>
<gene>
    <name evidence="7" type="ORF">G4223_16600</name>
</gene>
<keyword evidence="2 3" id="KW-0186">Copper</keyword>
<dbReference type="EMBL" id="JAAIYP010000042">
    <property type="protein sequence ID" value="NFV81732.1"/>
    <property type="molecule type" value="Genomic_DNA"/>
</dbReference>
<dbReference type="InterPro" id="IPR013766">
    <property type="entry name" value="Thioredoxin_domain"/>
</dbReference>
<keyword evidence="8" id="KW-1185">Reference proteome</keyword>
<dbReference type="AlphaFoldDB" id="A0A7C9UYR0"/>
<dbReference type="InterPro" id="IPR036249">
    <property type="entry name" value="Thioredoxin-like_sf"/>
</dbReference>
<evidence type="ECO:0000259" key="6">
    <source>
        <dbReference type="PROSITE" id="PS51352"/>
    </source>
</evidence>
<evidence type="ECO:0000256" key="4">
    <source>
        <dbReference type="PIRSR" id="PIRSR603782-2"/>
    </source>
</evidence>
<reference evidence="7 8" key="1">
    <citation type="submission" date="2020-02" db="EMBL/GenBank/DDBJ databases">
        <authorList>
            <person name="Dziuba M."/>
            <person name="Kuznetsov B."/>
            <person name="Mardanov A."/>
            <person name="Ravin N."/>
            <person name="Grouzdev D."/>
        </authorList>
    </citation>
    <scope>NUCLEOTIDE SEQUENCE [LARGE SCALE GENOMIC DNA]</scope>
    <source>
        <strain evidence="7 8">SpK</strain>
    </source>
</reference>
<evidence type="ECO:0000256" key="2">
    <source>
        <dbReference type="ARBA" id="ARBA00023008"/>
    </source>
</evidence>
<comment type="similarity">
    <text evidence="1">Belongs to the SCO1/2 family.</text>
</comment>
<feature type="transmembrane region" description="Helical" evidence="5">
    <location>
        <begin position="32"/>
        <end position="53"/>
    </location>
</feature>
<dbReference type="GO" id="GO:0046872">
    <property type="term" value="F:metal ion binding"/>
    <property type="evidence" value="ECO:0007669"/>
    <property type="project" value="UniProtKB-KW"/>
</dbReference>
<protein>
    <submittedName>
        <fullName evidence="7">SCO family protein</fullName>
    </submittedName>
</protein>
<dbReference type="PANTHER" id="PTHR12151">
    <property type="entry name" value="ELECTRON TRANSPORT PROTIN SCO1/SENC FAMILY MEMBER"/>
    <property type="match status" value="1"/>
</dbReference>
<proteinExistence type="inferred from homology"/>
<dbReference type="InterPro" id="IPR003782">
    <property type="entry name" value="SCO1/SenC"/>
</dbReference>
<keyword evidence="4" id="KW-1015">Disulfide bond</keyword>
<feature type="disulfide bond" description="Redox-active" evidence="4">
    <location>
        <begin position="97"/>
        <end position="101"/>
    </location>
</feature>
<feature type="binding site" evidence="3">
    <location>
        <position position="101"/>
    </location>
    <ligand>
        <name>Cu cation</name>
        <dbReference type="ChEBI" id="CHEBI:23378"/>
    </ligand>
</feature>
<evidence type="ECO:0000256" key="1">
    <source>
        <dbReference type="ARBA" id="ARBA00010996"/>
    </source>
</evidence>
<organism evidence="7 8">
    <name type="scientific">Magnetospirillum aberrantis SpK</name>
    <dbReference type="NCBI Taxonomy" id="908842"/>
    <lineage>
        <taxon>Bacteria</taxon>
        <taxon>Pseudomonadati</taxon>
        <taxon>Pseudomonadota</taxon>
        <taxon>Alphaproteobacteria</taxon>
        <taxon>Rhodospirillales</taxon>
        <taxon>Rhodospirillaceae</taxon>
        <taxon>Magnetospirillum</taxon>
    </lineage>
</organism>
<keyword evidence="3" id="KW-0479">Metal-binding</keyword>
<dbReference type="FunFam" id="3.40.30.10:FF:000013">
    <property type="entry name" value="Blast:Protein SCO1 homolog, mitochondrial"/>
    <property type="match status" value="1"/>
</dbReference>
<dbReference type="Pfam" id="PF02630">
    <property type="entry name" value="SCO1-SenC"/>
    <property type="match status" value="1"/>
</dbReference>
<evidence type="ECO:0000256" key="5">
    <source>
        <dbReference type="SAM" id="Phobius"/>
    </source>
</evidence>
<evidence type="ECO:0000313" key="7">
    <source>
        <dbReference type="EMBL" id="NFV81732.1"/>
    </source>
</evidence>
<accession>A0A7C9UYR0</accession>
<keyword evidence="5" id="KW-0812">Transmembrane</keyword>
<name>A0A7C9UYR0_9PROT</name>
<feature type="binding site" evidence="3">
    <location>
        <position position="97"/>
    </location>
    <ligand>
        <name>Cu cation</name>
        <dbReference type="ChEBI" id="CHEBI:23378"/>
    </ligand>
</feature>
<dbReference type="SUPFAM" id="SSF52833">
    <property type="entry name" value="Thioredoxin-like"/>
    <property type="match status" value="1"/>
</dbReference>
<dbReference type="Proteomes" id="UP000480684">
    <property type="component" value="Unassembled WGS sequence"/>
</dbReference>
<dbReference type="CDD" id="cd02968">
    <property type="entry name" value="SCO"/>
    <property type="match status" value="1"/>
</dbReference>
<comment type="caution">
    <text evidence="7">The sequence shown here is derived from an EMBL/GenBank/DDBJ whole genome shotgun (WGS) entry which is preliminary data.</text>
</comment>
<dbReference type="PROSITE" id="PS51352">
    <property type="entry name" value="THIOREDOXIN_2"/>
    <property type="match status" value="1"/>
</dbReference>
<evidence type="ECO:0000256" key="3">
    <source>
        <dbReference type="PIRSR" id="PIRSR603782-1"/>
    </source>
</evidence>
<feature type="binding site" evidence="3">
    <location>
        <position position="187"/>
    </location>
    <ligand>
        <name>Cu cation</name>
        <dbReference type="ChEBI" id="CHEBI:23378"/>
    </ligand>
</feature>